<dbReference type="OMA" id="QYLVHPW"/>
<reference evidence="2 3" key="1">
    <citation type="submission" date="2015-08" db="EMBL/GenBank/DDBJ databases">
        <title>Ancestral chromatin configuration constrains chromatin evolution on differentiating sex chromosomes in Drosophila.</title>
        <authorList>
            <person name="Zhou Q."/>
            <person name="Bachtrog D."/>
        </authorList>
    </citation>
    <scope>NUCLEOTIDE SEQUENCE [LARGE SCALE GENOMIC DNA]</scope>
    <source>
        <tissue evidence="2">Whole larvae</tissue>
    </source>
</reference>
<dbReference type="OrthoDB" id="5919137at2759"/>
<organism evidence="2 3">
    <name type="scientific">Drosophila busckii</name>
    <name type="common">Fruit fly</name>
    <dbReference type="NCBI Taxonomy" id="30019"/>
    <lineage>
        <taxon>Eukaryota</taxon>
        <taxon>Metazoa</taxon>
        <taxon>Ecdysozoa</taxon>
        <taxon>Arthropoda</taxon>
        <taxon>Hexapoda</taxon>
        <taxon>Insecta</taxon>
        <taxon>Pterygota</taxon>
        <taxon>Neoptera</taxon>
        <taxon>Endopterygota</taxon>
        <taxon>Diptera</taxon>
        <taxon>Brachycera</taxon>
        <taxon>Muscomorpha</taxon>
        <taxon>Ephydroidea</taxon>
        <taxon>Drosophilidae</taxon>
        <taxon>Drosophila</taxon>
    </lineage>
</organism>
<dbReference type="Proteomes" id="UP000494163">
    <property type="component" value="Chromosome 3R"/>
</dbReference>
<name>A0A0M4F311_DROBS</name>
<feature type="signal peptide" evidence="1">
    <location>
        <begin position="1"/>
        <end position="28"/>
    </location>
</feature>
<keyword evidence="3" id="KW-1185">Reference proteome</keyword>
<protein>
    <submittedName>
        <fullName evidence="2">Tk</fullName>
    </submittedName>
</protein>
<feature type="chain" id="PRO_5005794230" evidence="1">
    <location>
        <begin position="29"/>
        <end position="294"/>
    </location>
</feature>
<dbReference type="AlphaFoldDB" id="A0A0M4F311"/>
<keyword evidence="1" id="KW-0732">Signal</keyword>
<gene>
    <name evidence="2" type="ORF">Dbus_chr3Rg662</name>
</gene>
<accession>A0A0M4F311</accession>
<evidence type="ECO:0000313" key="3">
    <source>
        <dbReference type="Proteomes" id="UP000494163"/>
    </source>
</evidence>
<sequence>MYQAVHNRRVLLLLLLITAIVFVRTTASLNVDSELLGNMSSLIKATSRNQLRNLEKHLPTFSFIVMKGGKKQETTSDTNCLDCYPLDYAEDVQCSDNQKINRLKKAPLSFVGVRGKKFLQDDYPRISDLLQTMENERVRENLARKFLEKLSINSENIVKRVPTGFTGMRGKRPSLLSELNDEEETFQQLGKRVPGSSFVGVRGKKDVSHQHYKRSILTELWRKLFTKAYDVRGKKQRSIDFNSKFVAVRGKKNQMKDGSNNKQYIWQPWPYLTGDKRVPNGFVGMRGKRPVIAE</sequence>
<evidence type="ECO:0000256" key="1">
    <source>
        <dbReference type="SAM" id="SignalP"/>
    </source>
</evidence>
<dbReference type="EMBL" id="CP012526">
    <property type="protein sequence ID" value="ALC45912.1"/>
    <property type="molecule type" value="Genomic_DNA"/>
</dbReference>
<dbReference type="STRING" id="30019.A0A0M4F311"/>
<proteinExistence type="predicted"/>
<evidence type="ECO:0000313" key="2">
    <source>
        <dbReference type="EMBL" id="ALC45912.1"/>
    </source>
</evidence>